<name>A0A8H8CKQ7_PSICU</name>
<sequence>MTDSTGIPSTSTPPIIPPADDAEEGYSLKTEGSSITLLDVAAGDYDSNLDDHRPKSTSLRDINSENLPRKIEALRSHVGKRWSHVDAFSTISDILHQASQIFSTVEKLKAKYTQQNYTFSAISFSRVNTNHYEKLGISILSKAANVEAVITNLSGGVAFGEEHRADYFKTYGEATTKTIQNIVIYTGQKPEARGRLLIDQFILFMMGYFISINMIPLLFPELQLATVRKPVVVLYSKISPNGSATKVATCITGSVDYALFVAFRSAIKQSVLLKMRTFNNLSQLERDLDRSGLPIHGDQLHLFMVEAKKMGNADDLVNFIPQVVAEGAIIIAYRITVLRTKTAVTWCITTGEAWIFGISLKKTDHTQCLVYHSTVMKLNYDLEDQNLLSAQIKKFFNLMVSWSLSPALYMTADQEGAGMLVTTFHRFKIDWQFTKAHHRSWKWSIVFVKSSPNLRLTKPDIVIDDDIRCMAELHSQRTLIYSVPQGAPRMRTRTGTGTGTA</sequence>
<evidence type="ECO:0000313" key="2">
    <source>
        <dbReference type="EMBL" id="KAG5170102.1"/>
    </source>
</evidence>
<reference evidence="2" key="1">
    <citation type="submission" date="2021-02" db="EMBL/GenBank/DDBJ databases">
        <title>Psilocybe cubensis genome.</title>
        <authorList>
            <person name="Mckernan K.J."/>
            <person name="Crawford S."/>
            <person name="Trippe A."/>
            <person name="Kane L.T."/>
            <person name="Mclaughlin S."/>
        </authorList>
    </citation>
    <scope>NUCLEOTIDE SEQUENCE [LARGE SCALE GENOMIC DNA]</scope>
    <source>
        <strain evidence="2">MGC-MH-2018</strain>
    </source>
</reference>
<dbReference type="EMBL" id="JAFIQS010000004">
    <property type="protein sequence ID" value="KAG5170102.1"/>
    <property type="molecule type" value="Genomic_DNA"/>
</dbReference>
<accession>A0A8H8CKQ7</accession>
<dbReference type="AlphaFoldDB" id="A0A8H8CKQ7"/>
<gene>
    <name evidence="2" type="ORF">JR316_004486</name>
</gene>
<protein>
    <submittedName>
        <fullName evidence="2">Uncharacterized protein</fullName>
    </submittedName>
</protein>
<evidence type="ECO:0000256" key="1">
    <source>
        <dbReference type="SAM" id="MobiDB-lite"/>
    </source>
</evidence>
<feature type="region of interest" description="Disordered" evidence="1">
    <location>
        <begin position="1"/>
        <end position="25"/>
    </location>
</feature>
<feature type="compositionally biased region" description="Low complexity" evidence="1">
    <location>
        <begin position="1"/>
        <end position="13"/>
    </location>
</feature>
<organism evidence="2">
    <name type="scientific">Psilocybe cubensis</name>
    <name type="common">Psychedelic mushroom</name>
    <name type="synonym">Stropharia cubensis</name>
    <dbReference type="NCBI Taxonomy" id="181762"/>
    <lineage>
        <taxon>Eukaryota</taxon>
        <taxon>Fungi</taxon>
        <taxon>Dikarya</taxon>
        <taxon>Basidiomycota</taxon>
        <taxon>Agaricomycotina</taxon>
        <taxon>Agaricomycetes</taxon>
        <taxon>Agaricomycetidae</taxon>
        <taxon>Agaricales</taxon>
        <taxon>Agaricineae</taxon>
        <taxon>Strophariaceae</taxon>
        <taxon>Psilocybe</taxon>
    </lineage>
</organism>
<comment type="caution">
    <text evidence="2">The sequence shown here is derived from an EMBL/GenBank/DDBJ whole genome shotgun (WGS) entry which is preliminary data.</text>
</comment>
<dbReference type="OrthoDB" id="3071123at2759"/>
<proteinExistence type="predicted"/>